<dbReference type="PANTHER" id="PTHR38926:SF72">
    <property type="entry name" value="IM:7136021-RELATED"/>
    <property type="match status" value="1"/>
</dbReference>
<protein>
    <recommendedName>
        <fullName evidence="1">F-box domain-containing protein</fullName>
    </recommendedName>
</protein>
<evidence type="ECO:0000259" key="1">
    <source>
        <dbReference type="PROSITE" id="PS50181"/>
    </source>
</evidence>
<dbReference type="Pfam" id="PF12937">
    <property type="entry name" value="F-box-like"/>
    <property type="match status" value="1"/>
</dbReference>
<dbReference type="PROSITE" id="PS50181">
    <property type="entry name" value="FBOX"/>
    <property type="match status" value="1"/>
</dbReference>
<evidence type="ECO:0000313" key="2">
    <source>
        <dbReference type="EMBL" id="CAD7279362.1"/>
    </source>
</evidence>
<name>A0A7R9BSW7_9CRUS</name>
<dbReference type="SMART" id="SM00256">
    <property type="entry name" value="FBOX"/>
    <property type="match status" value="1"/>
</dbReference>
<dbReference type="AlphaFoldDB" id="A0A7R9BSW7"/>
<dbReference type="OrthoDB" id="10257471at2759"/>
<reference evidence="2" key="1">
    <citation type="submission" date="2020-11" db="EMBL/GenBank/DDBJ databases">
        <authorList>
            <person name="Tran Van P."/>
        </authorList>
    </citation>
    <scope>NUCLEOTIDE SEQUENCE</scope>
</reference>
<dbReference type="AntiFam" id="ANF00063">
    <property type="entry name" value="Antisense to ATP synthase alpha subunit"/>
</dbReference>
<dbReference type="SUPFAM" id="SSF52047">
    <property type="entry name" value="RNI-like"/>
    <property type="match status" value="1"/>
</dbReference>
<sequence>MQEIKEPDNHPIGSLNIHWKMSQKNQAWVDKIKVSSGMWPRNFGLTRPRQKLLLAAEESAKLDRLPDEIFVKVFSFLPLRDLLSCKKVSRQWEKNASNPALWRKLNFAVQNRFREDALLAHWIGSNVKQLTVKIDKDLNSYLTLISQTCQNVETLKLFSFWEQIPASQLLEVAENCSHLKCLTIVGCDLSEASLAALAQFPTLVSLTIRKSSHLAPKSADPLLEGLCRQPSPVFDEADLMKSGQQKRGHLIELDIVDHPASSTALLCFQRMNGRKLNKLGCRIARAQEAVTVAKMVDENMDTLYLRYFETPLSAFVNGCKAENLVGLKKLRITCQGLLQVFQGNSAIFINSRLHRRQCGGCVNVVVPMWRLCQRGCANVAAVKVAINENGGITLEDLKATLGIDARTLNCYAVSLVSLLTLLPNLTHFALEADWAPNRRDMDALPDTLQLLFLSGVASVPVDDAVRTLTRLTQLRTVQLTTPPDLTDKLVQVLAQGLTKLRFAKFLSDEHLTQRKRDLLATVAKNKRKSAAEKVILTILPLLQKFSESNAAVQQLLCGGIQVGTELRKSCHFTVLGQLELHTSGNLLHSLCLGSRTDTRHRKTDIDSWSDALVE</sequence>
<dbReference type="InterPro" id="IPR036047">
    <property type="entry name" value="F-box-like_dom_sf"/>
</dbReference>
<dbReference type="EMBL" id="CAJPEX010001605">
    <property type="protein sequence ID" value="CAG0919514.1"/>
    <property type="molecule type" value="Genomic_DNA"/>
</dbReference>
<dbReference type="Proteomes" id="UP000678499">
    <property type="component" value="Unassembled WGS sequence"/>
</dbReference>
<dbReference type="InterPro" id="IPR032675">
    <property type="entry name" value="LRR_dom_sf"/>
</dbReference>
<dbReference type="InterPro" id="IPR001810">
    <property type="entry name" value="F-box_dom"/>
</dbReference>
<dbReference type="Gene3D" id="3.80.10.10">
    <property type="entry name" value="Ribonuclease Inhibitor"/>
    <property type="match status" value="1"/>
</dbReference>
<dbReference type="Gene3D" id="1.20.1280.50">
    <property type="match status" value="1"/>
</dbReference>
<organism evidence="2">
    <name type="scientific">Notodromas monacha</name>
    <dbReference type="NCBI Taxonomy" id="399045"/>
    <lineage>
        <taxon>Eukaryota</taxon>
        <taxon>Metazoa</taxon>
        <taxon>Ecdysozoa</taxon>
        <taxon>Arthropoda</taxon>
        <taxon>Crustacea</taxon>
        <taxon>Oligostraca</taxon>
        <taxon>Ostracoda</taxon>
        <taxon>Podocopa</taxon>
        <taxon>Podocopida</taxon>
        <taxon>Cypridocopina</taxon>
        <taxon>Cypridoidea</taxon>
        <taxon>Cyprididae</taxon>
        <taxon>Notodromas</taxon>
    </lineage>
</organism>
<accession>A0A7R9BSW7</accession>
<feature type="domain" description="F-box" evidence="1">
    <location>
        <begin position="59"/>
        <end position="105"/>
    </location>
</feature>
<dbReference type="SUPFAM" id="SSF81383">
    <property type="entry name" value="F-box domain"/>
    <property type="match status" value="1"/>
</dbReference>
<evidence type="ECO:0000313" key="3">
    <source>
        <dbReference type="Proteomes" id="UP000678499"/>
    </source>
</evidence>
<proteinExistence type="predicted"/>
<dbReference type="EMBL" id="OA883642">
    <property type="protein sequence ID" value="CAD7279362.1"/>
    <property type="molecule type" value="Genomic_DNA"/>
</dbReference>
<gene>
    <name evidence="2" type="ORF">NMOB1V02_LOCUS7035</name>
</gene>
<keyword evidence="3" id="KW-1185">Reference proteome</keyword>
<dbReference type="PANTHER" id="PTHR38926">
    <property type="entry name" value="F-BOX DOMAIN CONTAINING PROTEIN, EXPRESSED"/>
    <property type="match status" value="1"/>
</dbReference>